<comment type="caution">
    <text evidence="2">The sequence shown here is derived from an EMBL/GenBank/DDBJ whole genome shotgun (WGS) entry which is preliminary data.</text>
</comment>
<keyword evidence="1" id="KW-0472">Membrane</keyword>
<keyword evidence="1" id="KW-0812">Transmembrane</keyword>
<keyword evidence="1" id="KW-1133">Transmembrane helix</keyword>
<dbReference type="AlphaFoldDB" id="A0A9E2L6C1"/>
<evidence type="ECO:0000313" key="2">
    <source>
        <dbReference type="EMBL" id="MBU3853052.1"/>
    </source>
</evidence>
<organism evidence="2 3">
    <name type="scientific">Candidatus Paraprevotella stercoravium</name>
    <dbReference type="NCBI Taxonomy" id="2838725"/>
    <lineage>
        <taxon>Bacteria</taxon>
        <taxon>Pseudomonadati</taxon>
        <taxon>Bacteroidota</taxon>
        <taxon>Bacteroidia</taxon>
        <taxon>Bacteroidales</taxon>
        <taxon>Prevotellaceae</taxon>
        <taxon>Paraprevotella</taxon>
    </lineage>
</organism>
<gene>
    <name evidence="2" type="ORF">H9789_04430</name>
</gene>
<name>A0A9E2L6C1_9BACT</name>
<dbReference type="GO" id="GO:0015661">
    <property type="term" value="F:L-lysine efflux transmembrane transporter activity"/>
    <property type="evidence" value="ECO:0007669"/>
    <property type="project" value="InterPro"/>
</dbReference>
<dbReference type="Pfam" id="PF03956">
    <property type="entry name" value="Lys_export"/>
    <property type="match status" value="1"/>
</dbReference>
<accession>A0A9E2L6C1</accession>
<evidence type="ECO:0000256" key="1">
    <source>
        <dbReference type="SAM" id="Phobius"/>
    </source>
</evidence>
<protein>
    <submittedName>
        <fullName evidence="2">Lysine exporter LysO family protein</fullName>
    </submittedName>
</protein>
<reference evidence="2" key="1">
    <citation type="journal article" date="2021" name="PeerJ">
        <title>Extensive microbial diversity within the chicken gut microbiome revealed by metagenomics and culture.</title>
        <authorList>
            <person name="Gilroy R."/>
            <person name="Ravi A."/>
            <person name="Getino M."/>
            <person name="Pursley I."/>
            <person name="Horton D.L."/>
            <person name="Alikhan N.F."/>
            <person name="Baker D."/>
            <person name="Gharbi K."/>
            <person name="Hall N."/>
            <person name="Watson M."/>
            <person name="Adriaenssens E.M."/>
            <person name="Foster-Nyarko E."/>
            <person name="Jarju S."/>
            <person name="Secka A."/>
            <person name="Antonio M."/>
            <person name="Oren A."/>
            <person name="Chaudhuri R.R."/>
            <person name="La Ragione R."/>
            <person name="Hildebrand F."/>
            <person name="Pallen M.J."/>
        </authorList>
    </citation>
    <scope>NUCLEOTIDE SEQUENCE</scope>
    <source>
        <strain evidence="2">G3-2149</strain>
    </source>
</reference>
<reference evidence="2" key="2">
    <citation type="submission" date="2021-04" db="EMBL/GenBank/DDBJ databases">
        <authorList>
            <person name="Gilroy R."/>
        </authorList>
    </citation>
    <scope>NUCLEOTIDE SEQUENCE</scope>
    <source>
        <strain evidence="2">G3-2149</strain>
    </source>
</reference>
<dbReference type="InterPro" id="IPR005642">
    <property type="entry name" value="LysO"/>
</dbReference>
<feature type="transmembrane region" description="Helical" evidence="1">
    <location>
        <begin position="29"/>
        <end position="52"/>
    </location>
</feature>
<evidence type="ECO:0000313" key="3">
    <source>
        <dbReference type="Proteomes" id="UP000823865"/>
    </source>
</evidence>
<feature type="transmembrane region" description="Helical" evidence="1">
    <location>
        <begin position="64"/>
        <end position="85"/>
    </location>
</feature>
<dbReference type="Proteomes" id="UP000823865">
    <property type="component" value="Unassembled WGS sequence"/>
</dbReference>
<proteinExistence type="predicted"/>
<dbReference type="EMBL" id="JAHLFU010000086">
    <property type="protein sequence ID" value="MBU3853052.1"/>
    <property type="molecule type" value="Genomic_DNA"/>
</dbReference>
<sequence length="94" mass="10412">MFIFLFLMASGAVVGYRFRCVSKIHKVTSLIQVVICFLLFILGFSIGTNRLIMDNLKYFCEQAALIAGLSILGSSVAALLVYQLFFKKGGDYEG</sequence>